<gene>
    <name evidence="8" type="ORF">Nepgr_029610</name>
</gene>
<evidence type="ECO:0000256" key="1">
    <source>
        <dbReference type="ARBA" id="ARBA00022723"/>
    </source>
</evidence>
<evidence type="ECO:0000259" key="7">
    <source>
        <dbReference type="PROSITE" id="PS50103"/>
    </source>
</evidence>
<evidence type="ECO:0000313" key="9">
    <source>
        <dbReference type="Proteomes" id="UP001279734"/>
    </source>
</evidence>
<dbReference type="InterPro" id="IPR050974">
    <property type="entry name" value="Plant_ZF_CCCH"/>
</dbReference>
<feature type="domain" description="C3H1-type" evidence="7">
    <location>
        <begin position="44"/>
        <end position="72"/>
    </location>
</feature>
<dbReference type="GO" id="GO:0008270">
    <property type="term" value="F:zinc ion binding"/>
    <property type="evidence" value="ECO:0007669"/>
    <property type="project" value="UniProtKB-KW"/>
</dbReference>
<feature type="domain" description="C3H1-type" evidence="7">
    <location>
        <begin position="91"/>
        <end position="119"/>
    </location>
</feature>
<feature type="zinc finger region" description="C3H1-type" evidence="5">
    <location>
        <begin position="137"/>
        <end position="165"/>
    </location>
</feature>
<dbReference type="GO" id="GO:0003729">
    <property type="term" value="F:mRNA binding"/>
    <property type="evidence" value="ECO:0007669"/>
    <property type="project" value="UniProtKB-ARBA"/>
</dbReference>
<name>A0AAD3TFP2_NEPGR</name>
<feature type="compositionally biased region" description="Basic and acidic residues" evidence="6">
    <location>
        <begin position="8"/>
        <end position="20"/>
    </location>
</feature>
<dbReference type="EMBL" id="BSYO01000033">
    <property type="protein sequence ID" value="GMH27767.1"/>
    <property type="molecule type" value="Genomic_DNA"/>
</dbReference>
<keyword evidence="2 5" id="KW-0863">Zinc-finger</keyword>
<evidence type="ECO:0000256" key="4">
    <source>
        <dbReference type="ARBA" id="ARBA00023125"/>
    </source>
</evidence>
<evidence type="ECO:0000313" key="8">
    <source>
        <dbReference type="EMBL" id="GMH27767.1"/>
    </source>
</evidence>
<dbReference type="PANTHER" id="PTHR12506">
    <property type="entry name" value="PROTEIN PHOSPHATASE RELATED"/>
    <property type="match status" value="1"/>
</dbReference>
<feature type="zinc finger region" description="C3H1-type" evidence="5">
    <location>
        <begin position="277"/>
        <end position="305"/>
    </location>
</feature>
<keyword evidence="3 5" id="KW-0862">Zinc</keyword>
<feature type="domain" description="C3H1-type" evidence="7">
    <location>
        <begin position="323"/>
        <end position="351"/>
    </location>
</feature>
<dbReference type="InterPro" id="IPR036855">
    <property type="entry name" value="Znf_CCCH_sf"/>
</dbReference>
<protein>
    <recommendedName>
        <fullName evidence="7">C3H1-type domain-containing protein</fullName>
    </recommendedName>
</protein>
<feature type="zinc finger region" description="C3H1-type" evidence="5">
    <location>
        <begin position="323"/>
        <end position="351"/>
    </location>
</feature>
<dbReference type="Gene3D" id="2.30.30.1190">
    <property type="match status" value="1"/>
</dbReference>
<keyword evidence="9" id="KW-1185">Reference proteome</keyword>
<feature type="zinc finger region" description="C3H1-type" evidence="5">
    <location>
        <begin position="44"/>
        <end position="72"/>
    </location>
</feature>
<dbReference type="Pfam" id="PF00642">
    <property type="entry name" value="zf-CCCH"/>
    <property type="match status" value="5"/>
</dbReference>
<keyword evidence="4" id="KW-0238">DNA-binding</keyword>
<reference evidence="8" key="1">
    <citation type="submission" date="2023-05" db="EMBL/GenBank/DDBJ databases">
        <title>Nepenthes gracilis genome sequencing.</title>
        <authorList>
            <person name="Fukushima K."/>
        </authorList>
    </citation>
    <scope>NUCLEOTIDE SEQUENCE</scope>
    <source>
        <strain evidence="8">SING2019-196</strain>
    </source>
</reference>
<sequence length="376" mass="40545">MELYGRNVGREELESDRPAEWPETGLEESMWRLRLTGRESYPERPGVSDCVYYMRTGLCGFGSRCRYNHPRDRAAAAASAVRLGGGDYPERPGEPFCQFYLKTRTCKFGATCKFHHPRNAGGSLSNVPLNYHGYPLRPGEKECSYYLKTGQCKFGITCKFHHPQLAGTSASATASPFFPMVQSHSVPFPEQIAGASSSYRIPQPPLLPGSYVPGAYGPVLLSPGVVPLPGWPSYSGPVNPVLSLGAQPSAGAGSLYGVTQLSSSTSALAGPYPSLQTPGHPECRHYLKTGDCKFGPSCRYHHPPERAASTSACFLSPLGLPLRPGAQTCTFYMQHGYCKFGPTCKFDHSIGASPSSLPEMPAAPYMAGSSFSTLPP</sequence>
<dbReference type="InterPro" id="IPR000571">
    <property type="entry name" value="Znf_CCCH"/>
</dbReference>
<dbReference type="AlphaFoldDB" id="A0AAD3TFP2"/>
<dbReference type="PANTHER" id="PTHR12506:SF43">
    <property type="entry name" value="ZINC FINGER CCCH DOMAIN-CONTAINING PROTEIN 32"/>
    <property type="match status" value="1"/>
</dbReference>
<dbReference type="SMART" id="SM00356">
    <property type="entry name" value="ZnF_C3H1"/>
    <property type="match status" value="5"/>
</dbReference>
<evidence type="ECO:0000256" key="5">
    <source>
        <dbReference type="PROSITE-ProRule" id="PRU00723"/>
    </source>
</evidence>
<accession>A0AAD3TFP2</accession>
<feature type="domain" description="C3H1-type" evidence="7">
    <location>
        <begin position="277"/>
        <end position="305"/>
    </location>
</feature>
<comment type="caution">
    <text evidence="8">The sequence shown here is derived from an EMBL/GenBank/DDBJ whole genome shotgun (WGS) entry which is preliminary data.</text>
</comment>
<dbReference type="PROSITE" id="PS50103">
    <property type="entry name" value="ZF_C3H1"/>
    <property type="match status" value="5"/>
</dbReference>
<evidence type="ECO:0000256" key="3">
    <source>
        <dbReference type="ARBA" id="ARBA00022833"/>
    </source>
</evidence>
<evidence type="ECO:0000256" key="6">
    <source>
        <dbReference type="SAM" id="MobiDB-lite"/>
    </source>
</evidence>
<dbReference type="SUPFAM" id="SSF90229">
    <property type="entry name" value="CCCH zinc finger"/>
    <property type="match status" value="5"/>
</dbReference>
<feature type="region of interest" description="Disordered" evidence="6">
    <location>
        <begin position="1"/>
        <end position="21"/>
    </location>
</feature>
<keyword evidence="1 5" id="KW-0479">Metal-binding</keyword>
<dbReference type="GO" id="GO:0003677">
    <property type="term" value="F:DNA binding"/>
    <property type="evidence" value="ECO:0007669"/>
    <property type="project" value="UniProtKB-KW"/>
</dbReference>
<dbReference type="Gene3D" id="4.10.1000.10">
    <property type="entry name" value="Zinc finger, CCCH-type"/>
    <property type="match status" value="2"/>
</dbReference>
<feature type="domain" description="C3H1-type" evidence="7">
    <location>
        <begin position="137"/>
        <end position="165"/>
    </location>
</feature>
<feature type="zinc finger region" description="C3H1-type" evidence="5">
    <location>
        <begin position="91"/>
        <end position="119"/>
    </location>
</feature>
<proteinExistence type="predicted"/>
<dbReference type="Proteomes" id="UP001279734">
    <property type="component" value="Unassembled WGS sequence"/>
</dbReference>
<organism evidence="8 9">
    <name type="scientific">Nepenthes gracilis</name>
    <name type="common">Slender pitcher plant</name>
    <dbReference type="NCBI Taxonomy" id="150966"/>
    <lineage>
        <taxon>Eukaryota</taxon>
        <taxon>Viridiplantae</taxon>
        <taxon>Streptophyta</taxon>
        <taxon>Embryophyta</taxon>
        <taxon>Tracheophyta</taxon>
        <taxon>Spermatophyta</taxon>
        <taxon>Magnoliopsida</taxon>
        <taxon>eudicotyledons</taxon>
        <taxon>Gunneridae</taxon>
        <taxon>Pentapetalae</taxon>
        <taxon>Caryophyllales</taxon>
        <taxon>Nepenthaceae</taxon>
        <taxon>Nepenthes</taxon>
    </lineage>
</organism>
<evidence type="ECO:0000256" key="2">
    <source>
        <dbReference type="ARBA" id="ARBA00022771"/>
    </source>
</evidence>